<name>A0A6I9P7C3_9TELE</name>
<feature type="region of interest" description="Disordered" evidence="1">
    <location>
        <begin position="50"/>
        <end position="207"/>
    </location>
</feature>
<keyword evidence="3" id="KW-1185">Reference proteome</keyword>
<dbReference type="Proteomes" id="UP000504611">
    <property type="component" value="Unplaced"/>
</dbReference>
<evidence type="ECO:0000256" key="1">
    <source>
        <dbReference type="SAM" id="MobiDB-lite"/>
    </source>
</evidence>
<reference evidence="4" key="1">
    <citation type="submission" date="2025-08" db="UniProtKB">
        <authorList>
            <consortium name="RefSeq"/>
        </authorList>
    </citation>
    <scope>IDENTIFICATION</scope>
    <source>
        <tissue evidence="4">Muscle</tissue>
    </source>
</reference>
<feature type="region of interest" description="Disordered" evidence="1">
    <location>
        <begin position="1"/>
        <end position="20"/>
    </location>
</feature>
<dbReference type="OrthoDB" id="10035433at2759"/>
<evidence type="ECO:0000313" key="3">
    <source>
        <dbReference type="Proteomes" id="UP000504611"/>
    </source>
</evidence>
<gene>
    <name evidence="4" type="primary">LOC104956916</name>
</gene>
<dbReference type="GeneID" id="104956916"/>
<evidence type="ECO:0000256" key="2">
    <source>
        <dbReference type="SAM" id="Phobius"/>
    </source>
</evidence>
<feature type="compositionally biased region" description="Basic and acidic residues" evidence="1">
    <location>
        <begin position="10"/>
        <end position="20"/>
    </location>
</feature>
<organism evidence="3 4">
    <name type="scientific">Notothenia coriiceps</name>
    <name type="common">black rockcod</name>
    <dbReference type="NCBI Taxonomy" id="8208"/>
    <lineage>
        <taxon>Eukaryota</taxon>
        <taxon>Metazoa</taxon>
        <taxon>Chordata</taxon>
        <taxon>Craniata</taxon>
        <taxon>Vertebrata</taxon>
        <taxon>Euteleostomi</taxon>
        <taxon>Actinopterygii</taxon>
        <taxon>Neopterygii</taxon>
        <taxon>Teleostei</taxon>
        <taxon>Neoteleostei</taxon>
        <taxon>Acanthomorphata</taxon>
        <taxon>Eupercaria</taxon>
        <taxon>Perciformes</taxon>
        <taxon>Notothenioidei</taxon>
        <taxon>Nototheniidae</taxon>
        <taxon>Notothenia</taxon>
    </lineage>
</organism>
<evidence type="ECO:0000313" key="4">
    <source>
        <dbReference type="RefSeq" id="XP_010782798.1"/>
    </source>
</evidence>
<accession>A0A6I9P7C3</accession>
<protein>
    <submittedName>
        <fullName evidence="4">Uncharacterized protein</fullName>
    </submittedName>
</protein>
<dbReference type="AlphaFoldDB" id="A0A6I9P7C3"/>
<dbReference type="KEGG" id="ncc:104956916"/>
<proteinExistence type="predicted"/>
<sequence>MPDESQGFTDKSRTGEDEAPKVALVPDFAVKSIDGEGKNIGGNIMELDDFSKTKDGLSSDTLKGNDGAFNKSKSPVSVEVGVAKKEQSPEPLESLMKGTTTTDHANLVNSSSDRQQVVENSTKSNVGKEISELDGFEKTNQTSPVKISADSVKNSNRSPDDDRGIFKTDSSLSGSSPTTPFKLPQTRDSIDVRWDDEDRGEDKKSTRSRQSVKEGVCCCYQAFHRAFLQCVEETPAMLTGLVLSLAFCVALIVLIPSTGR</sequence>
<keyword evidence="2" id="KW-0812">Transmembrane</keyword>
<feature type="non-terminal residue" evidence="4">
    <location>
        <position position="260"/>
    </location>
</feature>
<feature type="compositionally biased region" description="Polar residues" evidence="1">
    <location>
        <begin position="168"/>
        <end position="179"/>
    </location>
</feature>
<keyword evidence="2" id="KW-0472">Membrane</keyword>
<feature type="compositionally biased region" description="Polar residues" evidence="1">
    <location>
        <begin position="97"/>
        <end position="125"/>
    </location>
</feature>
<feature type="compositionally biased region" description="Polar residues" evidence="1">
    <location>
        <begin position="138"/>
        <end position="157"/>
    </location>
</feature>
<feature type="transmembrane region" description="Helical" evidence="2">
    <location>
        <begin position="236"/>
        <end position="255"/>
    </location>
</feature>
<keyword evidence="2" id="KW-1133">Transmembrane helix</keyword>
<dbReference type="RefSeq" id="XP_010782798.1">
    <property type="nucleotide sequence ID" value="XM_010784496.1"/>
</dbReference>